<dbReference type="eggNOG" id="COG1396">
    <property type="taxonomic scope" value="Bacteria"/>
</dbReference>
<feature type="domain" description="HNH endonuclease 5" evidence="1">
    <location>
        <begin position="54"/>
        <end position="93"/>
    </location>
</feature>
<sequence length="326" mass="37751">MNEGYIDVDVNFYPDNAELGVFWRYYEIEKRFHASESNWRQAMWGKSKTNERVCRFCKKDASSTSFRKLAHLIPALMGNKVLFSGYECDNCNMLFSKYENDLANFSGIWHTLSQVSGRGGVSKFKDKKNKFHIISKDNQLHLYIKDLKKGGVNVNNEMLSINTFKPAFIPRNVFKCFVKIALGFLDKKNLGGYEKTRRWLIGEIPEKAIAMHPYFYVPRARGTKKLNEPLIMLMKRKQFDAPFAIPEHCLLIFYGIFIYQIFIPFHQSEVTQFSKGKLYIPIAEYLCQEISSDNPNGAAQVNIMNMGATIKVKGLDEIIRLPFRKV</sequence>
<name>L8JRZ2_9BACT</name>
<keyword evidence="3" id="KW-1185">Reference proteome</keyword>
<dbReference type="AlphaFoldDB" id="L8JRZ2"/>
<evidence type="ECO:0000313" key="3">
    <source>
        <dbReference type="Proteomes" id="UP000011135"/>
    </source>
</evidence>
<comment type="caution">
    <text evidence="2">The sequence shown here is derived from an EMBL/GenBank/DDBJ whole genome shotgun (WGS) entry which is preliminary data.</text>
</comment>
<gene>
    <name evidence="2" type="ORF">C900_02311</name>
</gene>
<dbReference type="Proteomes" id="UP000011135">
    <property type="component" value="Unassembled WGS sequence"/>
</dbReference>
<evidence type="ECO:0000313" key="2">
    <source>
        <dbReference type="EMBL" id="ELR71726.1"/>
    </source>
</evidence>
<dbReference type="InterPro" id="IPR029471">
    <property type="entry name" value="HNH_5"/>
</dbReference>
<dbReference type="Pfam" id="PF14279">
    <property type="entry name" value="HNH_5"/>
    <property type="match status" value="1"/>
</dbReference>
<dbReference type="OrthoDB" id="255953at2"/>
<evidence type="ECO:0000259" key="1">
    <source>
        <dbReference type="Pfam" id="PF14279"/>
    </source>
</evidence>
<reference evidence="2 3" key="1">
    <citation type="submission" date="2012-12" db="EMBL/GenBank/DDBJ databases">
        <title>Genome assembly of Fulvivirga imtechensis AK7.</title>
        <authorList>
            <person name="Nupur N."/>
            <person name="Khatri I."/>
            <person name="Kumar R."/>
            <person name="Subramanian S."/>
            <person name="Pinnaka A."/>
        </authorList>
    </citation>
    <scope>NUCLEOTIDE SEQUENCE [LARGE SCALE GENOMIC DNA]</scope>
    <source>
        <strain evidence="2 3">AK7</strain>
    </source>
</reference>
<organism evidence="2 3">
    <name type="scientific">Fulvivirga imtechensis AK7</name>
    <dbReference type="NCBI Taxonomy" id="1237149"/>
    <lineage>
        <taxon>Bacteria</taxon>
        <taxon>Pseudomonadati</taxon>
        <taxon>Bacteroidota</taxon>
        <taxon>Cytophagia</taxon>
        <taxon>Cytophagales</taxon>
        <taxon>Fulvivirgaceae</taxon>
        <taxon>Fulvivirga</taxon>
    </lineage>
</organism>
<dbReference type="EMBL" id="AMZN01000033">
    <property type="protein sequence ID" value="ELR71726.1"/>
    <property type="molecule type" value="Genomic_DNA"/>
</dbReference>
<dbReference type="RefSeq" id="WP_009579708.1">
    <property type="nucleotide sequence ID" value="NZ_AMZN01000033.1"/>
</dbReference>
<dbReference type="STRING" id="1237149.C900_02311"/>
<protein>
    <recommendedName>
        <fullName evidence="1">HNH endonuclease 5 domain-containing protein</fullName>
    </recommendedName>
</protein>
<accession>L8JRZ2</accession>
<proteinExistence type="predicted"/>